<proteinExistence type="predicted"/>
<organism evidence="2">
    <name type="scientific">Myoviridae sp. ctHMa1</name>
    <dbReference type="NCBI Taxonomy" id="2827671"/>
    <lineage>
        <taxon>Viruses</taxon>
        <taxon>Duplodnaviria</taxon>
        <taxon>Heunggongvirae</taxon>
        <taxon>Uroviricota</taxon>
        <taxon>Caudoviricetes</taxon>
    </lineage>
</organism>
<evidence type="ECO:0000313" key="2">
    <source>
        <dbReference type="EMBL" id="DAF49869.1"/>
    </source>
</evidence>
<feature type="transmembrane region" description="Helical" evidence="1">
    <location>
        <begin position="465"/>
        <end position="484"/>
    </location>
</feature>
<keyword evidence="1" id="KW-0472">Membrane</keyword>
<sequence>MSVIGSISIKDNVTATLRIIKKEQTSFREDVKKTREEMEKTWKEKYQAKLDATPATKALNSLKSKMEPLRKKVVTAMAVKDMATTKVKAVESRVKDLGKKVAEPVVKIKDATGKGISAISGKMKELGTKVVIPVAIAAATATTAVVGASVSEGAKLEQSRGGVETLFKDDADTVKANADKAFETAGLSANDYMEQVTSFSASLLNSLKGDTAKAATVADQAMVDMADNANKFGTDIGSIQNAYQGFAKQNYTMLDNLKLGYGGTKSEMERLLKDAGKISGVKYNLDNLADVYNAIHVIQEKLDVTGTTAREASTTFSGSFGAMKSAVKNLLGFMASGGDVEGAMGSVVETASTFLFKNAVPMVGRVVKALPGAVKTGIKAAAPKIKESGGEIVKGLKDGIVSALPSSMSGAVNQAFDGIGNLGSKFSAAIPELVSFGKSITNSLGQAAVASAPAIGSIVNTVSTMLPVILPVISSVVSGISGLISQASPVIAGLVSAIGVAVVALAPVFSTIFDGIGEKVSSVIGFIGERMGFIQEVIAVAGPAIGSVLTTAWSVISPIMDLCISVFELVFSVVQRVFPGIQSILESVWSVVQPIVEGIGSAIGKVADWISSTGAKIAGSGGSRSGNVGKNAAGDNNWRGGLTWVGEEGPELVNLPRGSRILPNKESVSLTSNAFGGVVQGSMAASSGNGGGMSSVIGILTNIDQHLSALIDRIRESRGGMEVPGSTSSGGARGFLGSITVQIAKLADTINVRSEDDIDEMADKVAKKFVEVIVNMG</sequence>
<evidence type="ECO:0000256" key="1">
    <source>
        <dbReference type="SAM" id="Phobius"/>
    </source>
</evidence>
<protein>
    <submittedName>
        <fullName evidence="2">Tail tape measure protein</fullName>
    </submittedName>
</protein>
<feature type="transmembrane region" description="Helical" evidence="1">
    <location>
        <begin position="491"/>
        <end position="513"/>
    </location>
</feature>
<keyword evidence="1" id="KW-1133">Transmembrane helix</keyword>
<accession>A0A8S5SFU6</accession>
<feature type="transmembrane region" description="Helical" evidence="1">
    <location>
        <begin position="533"/>
        <end position="556"/>
    </location>
</feature>
<dbReference type="EMBL" id="BK032590">
    <property type="protein sequence ID" value="DAF49869.1"/>
    <property type="molecule type" value="Genomic_DNA"/>
</dbReference>
<name>A0A8S5SFU6_9CAUD</name>
<keyword evidence="1" id="KW-0812">Transmembrane</keyword>
<reference evidence="2" key="1">
    <citation type="journal article" date="2021" name="Proc. Natl. Acad. Sci. U.S.A.">
        <title>A Catalog of Tens of Thousands of Viruses from Human Metagenomes Reveals Hidden Associations with Chronic Diseases.</title>
        <authorList>
            <person name="Tisza M.J."/>
            <person name="Buck C.B."/>
        </authorList>
    </citation>
    <scope>NUCLEOTIDE SEQUENCE</scope>
    <source>
        <strain evidence="2">CtHMa1</strain>
    </source>
</reference>